<gene>
    <name evidence="6" type="ordered locus">HFX_0840</name>
    <name evidence="7" type="ORF">BM92_05035</name>
    <name evidence="8" type="ORF">C439_06270</name>
    <name evidence="9" type="ORF">E6P09_07225</name>
</gene>
<dbReference type="GeneID" id="40156196"/>
<dbReference type="PROSITE" id="PS50860">
    <property type="entry name" value="AA_TRNA_LIGASE_II_ALA"/>
    <property type="match status" value="1"/>
</dbReference>
<reference evidence="6 10" key="2">
    <citation type="journal article" date="2012" name="J. Bacteriol.">
        <title>Complete genome sequence of the metabolically versatile halophilic archaeon Haloferax mediterranei, a poly(3-hydroxybutyrate-co-3-hydroxyvalerate) producer.</title>
        <authorList>
            <person name="Han J."/>
            <person name="Zhang F."/>
            <person name="Hou J."/>
            <person name="Liu X."/>
            <person name="Li M."/>
            <person name="Liu H."/>
            <person name="Cai L."/>
            <person name="Zhang B."/>
            <person name="Chen Y."/>
            <person name="Zhou J."/>
            <person name="Hu S."/>
            <person name="Xiang H."/>
        </authorList>
    </citation>
    <scope>NUCLEOTIDE SEQUENCE [LARGE SCALE GENOMIC DNA]</scope>
    <source>
        <strain evidence="10">ATCC 33500 / DSM 1411 / JCM 8866 / NBRC 14739 / NCIMB 2177 / R-4</strain>
        <strain evidence="6">CGMCC 1.2087</strain>
    </source>
</reference>
<dbReference type="InterPro" id="IPR018164">
    <property type="entry name" value="Ala-tRNA-synth_IIc_N"/>
</dbReference>
<evidence type="ECO:0000313" key="13">
    <source>
        <dbReference type="Proteomes" id="UP000299011"/>
    </source>
</evidence>
<dbReference type="GO" id="GO:0006419">
    <property type="term" value="P:alanyl-tRNA aminoacylation"/>
    <property type="evidence" value="ECO:0007669"/>
    <property type="project" value="InterPro"/>
</dbReference>
<evidence type="ECO:0000256" key="4">
    <source>
        <dbReference type="ARBA" id="ARBA00022833"/>
    </source>
</evidence>
<sequence>MTEARYLDDAEQYEFEATVEAVRGTNRVVLDRTYFYPTGGGQPHDTGTLATDDVTWDVTDVQKRDRIEHVVAGDAPEPGTTVTGHVDPERRRAHTRYHTTQHLLSATLLDEFDAETTGNQLYTDRAHLDCAYDRFDGDDLQTIEAHLNDLVSADLPVRWYTLDRAEAEATLDPERTRLHLLPDSIREVRIVEIGDEDDPFDRTACAGTHVKSTGEIGTVVLTGRTTQGTSHERVEFILE</sequence>
<dbReference type="PaxDb" id="523841-HFX_0840"/>
<dbReference type="InterPro" id="IPR009000">
    <property type="entry name" value="Transl_B-barrel_sf"/>
</dbReference>
<dbReference type="STRING" id="523841.HFX_0840"/>
<dbReference type="GO" id="GO:0003676">
    <property type="term" value="F:nucleic acid binding"/>
    <property type="evidence" value="ECO:0007669"/>
    <property type="project" value="InterPro"/>
</dbReference>
<dbReference type="HOGENOM" id="CLU_004485_3_2_2"/>
<dbReference type="Gene3D" id="2.40.30.130">
    <property type="match status" value="1"/>
</dbReference>
<dbReference type="InterPro" id="IPR018165">
    <property type="entry name" value="Ala-tRNA-synth_IIc_core"/>
</dbReference>
<comment type="cofactor">
    <cofactor evidence="1">
        <name>Zn(2+)</name>
        <dbReference type="ChEBI" id="CHEBI:29105"/>
    </cofactor>
</comment>
<dbReference type="Gene3D" id="3.30.980.10">
    <property type="entry name" value="Threonyl-trna Synthetase, Chain A, domain 2"/>
    <property type="match status" value="1"/>
</dbReference>
<dbReference type="SUPFAM" id="SSF55186">
    <property type="entry name" value="ThrRS/AlaRS common domain"/>
    <property type="match status" value="1"/>
</dbReference>
<evidence type="ECO:0000313" key="8">
    <source>
        <dbReference type="EMBL" id="EMA02163.1"/>
    </source>
</evidence>
<dbReference type="Pfam" id="PF01411">
    <property type="entry name" value="tRNA-synt_2c"/>
    <property type="match status" value="1"/>
</dbReference>
<dbReference type="EMBL" id="CP007551">
    <property type="protein sequence ID" value="AHZ22062.1"/>
    <property type="molecule type" value="Genomic_DNA"/>
</dbReference>
<name>I3R2V1_HALMT</name>
<dbReference type="OrthoDB" id="11392at2157"/>
<dbReference type="InterPro" id="IPR051335">
    <property type="entry name" value="Alanyl-tRNA_Editing_Enzymes"/>
</dbReference>
<evidence type="ECO:0000313" key="9">
    <source>
        <dbReference type="EMBL" id="QCQ75063.1"/>
    </source>
</evidence>
<dbReference type="PATRIC" id="fig|523841.21.peg.1265"/>
<feature type="domain" description="Alanyl-transfer RNA synthetases family profile" evidence="5">
    <location>
        <begin position="1"/>
        <end position="239"/>
    </location>
</feature>
<accession>M0J1E0</accession>
<evidence type="ECO:0000313" key="6">
    <source>
        <dbReference type="EMBL" id="AFK18561.2"/>
    </source>
</evidence>
<reference evidence="6" key="5">
    <citation type="submission" date="2014-05" db="EMBL/GenBank/DDBJ databases">
        <authorList>
            <person name="Wang L."/>
            <person name="Yang H."/>
            <person name="Xiang H."/>
        </authorList>
    </citation>
    <scope>NUCLEOTIDE SEQUENCE</scope>
    <source>
        <strain evidence="6">CGMCC 1.2087</strain>
    </source>
</reference>
<dbReference type="GO" id="GO:0005524">
    <property type="term" value="F:ATP binding"/>
    <property type="evidence" value="ECO:0007669"/>
    <property type="project" value="InterPro"/>
</dbReference>
<dbReference type="GO" id="GO:0002161">
    <property type="term" value="F:aminoacyl-tRNA deacylase activity"/>
    <property type="evidence" value="ECO:0007669"/>
    <property type="project" value="UniProtKB-ARBA"/>
</dbReference>
<evidence type="ECO:0000256" key="2">
    <source>
        <dbReference type="ARBA" id="ARBA00004496"/>
    </source>
</evidence>
<dbReference type="SMART" id="SM00863">
    <property type="entry name" value="tRNA_SAD"/>
    <property type="match status" value="1"/>
</dbReference>
<organism evidence="6 10">
    <name type="scientific">Haloferax mediterranei (strain ATCC 33500 / DSM 1411 / JCM 8866 / NBRC 14739 / NCIMB 2177 / R-4)</name>
    <name type="common">Halobacterium mediterranei</name>
    <dbReference type="NCBI Taxonomy" id="523841"/>
    <lineage>
        <taxon>Archaea</taxon>
        <taxon>Methanobacteriati</taxon>
        <taxon>Methanobacteriota</taxon>
        <taxon>Stenosarchaea group</taxon>
        <taxon>Halobacteria</taxon>
        <taxon>Halobacteriales</taxon>
        <taxon>Haloferacaceae</taxon>
        <taxon>Haloferax</taxon>
    </lineage>
</organism>
<evidence type="ECO:0000313" key="10">
    <source>
        <dbReference type="Proteomes" id="UP000006469"/>
    </source>
</evidence>
<protein>
    <submittedName>
        <fullName evidence="6">Alanine--tRNA ligase</fullName>
    </submittedName>
    <submittedName>
        <fullName evidence="9">Alanyl-tRNA editing protein</fullName>
    </submittedName>
    <submittedName>
        <fullName evidence="7">Threonyl-tRNA synthetase</fullName>
    </submittedName>
</protein>
<evidence type="ECO:0000256" key="3">
    <source>
        <dbReference type="ARBA" id="ARBA00022723"/>
    </source>
</evidence>
<reference evidence="7 12" key="4">
    <citation type="submission" date="2014-04" db="EMBL/GenBank/DDBJ databases">
        <title>Transcriptional profiles of Haloferax mediterranei on the basis of nitrogen availability.</title>
        <authorList>
            <person name="Bautista V."/>
        </authorList>
    </citation>
    <scope>NUCLEOTIDE SEQUENCE [LARGE SCALE GENOMIC DNA]</scope>
    <source>
        <strain evidence="7">ATCC 33500</strain>
        <strain evidence="12">ATCC 33500 / DSM 1411 / JCM 8866 / NBRC 14739 / NCIMB 2177 / R-4</strain>
    </source>
</reference>
<dbReference type="PANTHER" id="PTHR43462">
    <property type="entry name" value="ALANYL-TRNA EDITING PROTEIN"/>
    <property type="match status" value="1"/>
</dbReference>
<keyword evidence="4" id="KW-0862">Zinc</keyword>
<proteinExistence type="predicted"/>
<dbReference type="AlphaFoldDB" id="I3R2V1"/>
<dbReference type="Proteomes" id="UP000011603">
    <property type="component" value="Unassembled WGS sequence"/>
</dbReference>
<comment type="subcellular location">
    <subcellularLocation>
        <location evidence="2">Cytoplasm</location>
    </subcellularLocation>
</comment>
<dbReference type="Pfam" id="PF07973">
    <property type="entry name" value="tRNA_SAD"/>
    <property type="match status" value="1"/>
</dbReference>
<dbReference type="GO" id="GO:0046872">
    <property type="term" value="F:metal ion binding"/>
    <property type="evidence" value="ECO:0007669"/>
    <property type="project" value="UniProtKB-KW"/>
</dbReference>
<dbReference type="InterPro" id="IPR018163">
    <property type="entry name" value="Thr/Ala-tRNA-synth_IIc_edit"/>
</dbReference>
<evidence type="ECO:0000313" key="11">
    <source>
        <dbReference type="Proteomes" id="UP000011603"/>
    </source>
</evidence>
<accession>I3R2V1</accession>
<dbReference type="GO" id="GO:0004813">
    <property type="term" value="F:alanine-tRNA ligase activity"/>
    <property type="evidence" value="ECO:0007669"/>
    <property type="project" value="InterPro"/>
</dbReference>
<keyword evidence="6" id="KW-0436">Ligase</keyword>
<dbReference type="EMBL" id="CP001868">
    <property type="protein sequence ID" value="AFK18561.2"/>
    <property type="molecule type" value="Genomic_DNA"/>
</dbReference>
<dbReference type="PANTHER" id="PTHR43462:SF1">
    <property type="entry name" value="ALANYL-TRNA EDITING PROTEIN AARSD1"/>
    <property type="match status" value="1"/>
</dbReference>
<evidence type="ECO:0000259" key="5">
    <source>
        <dbReference type="PROSITE" id="PS50860"/>
    </source>
</evidence>
<keyword evidence="7" id="KW-0030">Aminoacyl-tRNA synthetase</keyword>
<dbReference type="EMBL" id="CP039139">
    <property type="protein sequence ID" value="QCQ75063.1"/>
    <property type="molecule type" value="Genomic_DNA"/>
</dbReference>
<evidence type="ECO:0000313" key="7">
    <source>
        <dbReference type="EMBL" id="AHZ22062.1"/>
    </source>
</evidence>
<keyword evidence="11" id="KW-1185">Reference proteome</keyword>
<dbReference type="InterPro" id="IPR012947">
    <property type="entry name" value="tRNA_SAD"/>
</dbReference>
<dbReference type="Proteomes" id="UP000299011">
    <property type="component" value="Chromosome"/>
</dbReference>
<reference evidence="8 11" key="3">
    <citation type="journal article" date="2014" name="PLoS Genet.">
        <title>Phylogenetically driven sequencing of extremely halophilic archaea reveals strategies for static and dynamic osmo-response.</title>
        <authorList>
            <person name="Becker E.A."/>
            <person name="Seitzer P.M."/>
            <person name="Tritt A."/>
            <person name="Larsen D."/>
            <person name="Krusor M."/>
            <person name="Yao A.I."/>
            <person name="Wu D."/>
            <person name="Madern D."/>
            <person name="Eisen J.A."/>
            <person name="Darling A.E."/>
            <person name="Facciotti M.T."/>
        </authorList>
    </citation>
    <scope>NUCLEOTIDE SEQUENCE [LARGE SCALE GENOMIC DNA]</scope>
    <source>
        <strain evidence="8">ATCC 33500</strain>
        <strain evidence="11">ATCC 33500 / DSM 1411 / JCM 8866 / NBRC 14739 / NCIMB 2177 / R-4</strain>
    </source>
</reference>
<dbReference type="SUPFAM" id="SSF50447">
    <property type="entry name" value="Translation proteins"/>
    <property type="match status" value="1"/>
</dbReference>
<reference evidence="9 13" key="6">
    <citation type="submission" date="2019-04" db="EMBL/GenBank/DDBJ databases">
        <title>Methylomes of two halophilic Archaea, Haloarcula marismortui and Haloferax mediterranei.</title>
        <authorList>
            <person name="DasSarma S."/>
            <person name="DasSarma P."/>
            <person name="DasSarma S."/>
            <person name="Fomenkov A."/>
            <person name="Vincze T."/>
            <person name="Anton B.P."/>
            <person name="Roberts R.J."/>
        </authorList>
    </citation>
    <scope>NUCLEOTIDE SEQUENCE [LARGE SCALE GENOMIC DNA]</scope>
    <source>
        <strain evidence="9">ATCC 33500</strain>
        <strain evidence="13">ATCC 33500 / DSM 1411 / JCM 8866 / NBRC 14739 / NCIMB 2177 / R-4</strain>
    </source>
</reference>
<reference evidence="6" key="1">
    <citation type="journal article" date="2012" name="Appl. Environ. Microbiol.">
        <title>Identification of the haloarchaeal phasin (PhaP) that functions in polyhydroxyalkanoate accumulation and granule formation in Haloferax mediterranei.</title>
        <authorList>
            <person name="Cai S."/>
            <person name="Cai L."/>
            <person name="Liu H."/>
            <person name="Liu X."/>
            <person name="Han J."/>
            <person name="Zhou J."/>
            <person name="Xiang H."/>
        </authorList>
    </citation>
    <scope>NUCLEOTIDE SEQUENCE</scope>
    <source>
        <strain evidence="6">CGMCC 1.2087</strain>
    </source>
</reference>
<dbReference type="KEGG" id="hme:HFX_0840"/>
<dbReference type="Proteomes" id="UP000006469">
    <property type="component" value="Chromosome"/>
</dbReference>
<dbReference type="GO" id="GO:0005737">
    <property type="term" value="C:cytoplasm"/>
    <property type="evidence" value="ECO:0007669"/>
    <property type="project" value="UniProtKB-SubCell"/>
</dbReference>
<dbReference type="eggNOG" id="arCOG01254">
    <property type="taxonomic scope" value="Archaea"/>
</dbReference>
<evidence type="ECO:0000256" key="1">
    <source>
        <dbReference type="ARBA" id="ARBA00001947"/>
    </source>
</evidence>
<keyword evidence="3" id="KW-0479">Metal-binding</keyword>
<dbReference type="RefSeq" id="WP_004057389.1">
    <property type="nucleotide sequence ID" value="NC_017941.2"/>
</dbReference>
<dbReference type="EMBL" id="AOLO01000007">
    <property type="protein sequence ID" value="EMA02163.1"/>
    <property type="molecule type" value="Genomic_DNA"/>
</dbReference>
<evidence type="ECO:0000313" key="12">
    <source>
        <dbReference type="Proteomes" id="UP000027075"/>
    </source>
</evidence>
<dbReference type="Proteomes" id="UP000027075">
    <property type="component" value="Chromosome"/>
</dbReference>